<reference evidence="1" key="1">
    <citation type="submission" date="2021-02" db="EMBL/GenBank/DDBJ databases">
        <authorList>
            <person name="Nowell W R."/>
        </authorList>
    </citation>
    <scope>NUCLEOTIDE SEQUENCE</scope>
</reference>
<dbReference type="AlphaFoldDB" id="A0A821W3V6"/>
<protein>
    <submittedName>
        <fullName evidence="1">Uncharacterized protein</fullName>
    </submittedName>
</protein>
<evidence type="ECO:0000313" key="1">
    <source>
        <dbReference type="EMBL" id="CAF4918405.1"/>
    </source>
</evidence>
<dbReference type="Proteomes" id="UP000663873">
    <property type="component" value="Unassembled WGS sequence"/>
</dbReference>
<dbReference type="EMBL" id="CAJOBP010082149">
    <property type="protein sequence ID" value="CAF4918405.1"/>
    <property type="molecule type" value="Genomic_DNA"/>
</dbReference>
<organism evidence="1 2">
    <name type="scientific">Rotaria socialis</name>
    <dbReference type="NCBI Taxonomy" id="392032"/>
    <lineage>
        <taxon>Eukaryota</taxon>
        <taxon>Metazoa</taxon>
        <taxon>Spiralia</taxon>
        <taxon>Gnathifera</taxon>
        <taxon>Rotifera</taxon>
        <taxon>Eurotatoria</taxon>
        <taxon>Bdelloidea</taxon>
        <taxon>Philodinida</taxon>
        <taxon>Philodinidae</taxon>
        <taxon>Rotaria</taxon>
    </lineage>
</organism>
<feature type="non-terminal residue" evidence="1">
    <location>
        <position position="29"/>
    </location>
</feature>
<keyword evidence="2" id="KW-1185">Reference proteome</keyword>
<name>A0A821W3V6_9BILA</name>
<comment type="caution">
    <text evidence="1">The sequence shown here is derived from an EMBL/GenBank/DDBJ whole genome shotgun (WGS) entry which is preliminary data.</text>
</comment>
<sequence length="29" mass="3198">MKLKLKTVHNHGIATVDSLFVLGMKTIAM</sequence>
<gene>
    <name evidence="1" type="ORF">UJA718_LOCUS46300</name>
</gene>
<accession>A0A821W3V6</accession>
<proteinExistence type="predicted"/>
<evidence type="ECO:0000313" key="2">
    <source>
        <dbReference type="Proteomes" id="UP000663873"/>
    </source>
</evidence>